<protein>
    <submittedName>
        <fullName evidence="1">Uncharacterized protein</fullName>
    </submittedName>
</protein>
<name>A0A1Y0SUH3_9CAUD</name>
<keyword evidence="2" id="KW-1185">Reference proteome</keyword>
<gene>
    <name evidence="1" type="ORF">PHABIO_369</name>
</gene>
<dbReference type="Proteomes" id="UP000225448">
    <property type="component" value="Segment"/>
</dbReference>
<evidence type="ECO:0000313" key="1">
    <source>
        <dbReference type="EMBL" id="ARV77000.1"/>
    </source>
</evidence>
<accession>A0A1Y0SUH3</accession>
<dbReference type="EMBL" id="MF042360">
    <property type="protein sequence ID" value="ARV77000.1"/>
    <property type="molecule type" value="Genomic_DNA"/>
</dbReference>
<evidence type="ECO:0000313" key="2">
    <source>
        <dbReference type="Proteomes" id="UP000225448"/>
    </source>
</evidence>
<organism evidence="1 2">
    <name type="scientific">Pseudomonas phage Phabio</name>
    <dbReference type="NCBI Taxonomy" id="2006668"/>
    <lineage>
        <taxon>Viruses</taxon>
        <taxon>Duplodnaviria</taxon>
        <taxon>Heunggongvirae</taxon>
        <taxon>Uroviricota</taxon>
        <taxon>Caudoviricetes</taxon>
        <taxon>Chimalliviridae</taxon>
        <taxon>Phabiovirus</taxon>
        <taxon>Phabiovirus phabio</taxon>
    </lineage>
</organism>
<sequence length="218" mass="25035">MYNADEAMRRYVYAMQQRFRAPIPVPYDPSKPVTHELGMDEKDRDPWIKQREPIKIVDIDGKIIDCNVVSLADFKKQCQDYMDSTGIVSPIDLPTKYGESKEGINRLIRNIHNDHQNLQALSEDSFDELIQSSANSLVYDSLDVIKHKVKLTPQAELHVLQVLNDVVELTAHTVCEYNQVMHDTGMNYAYPELVIDSFVSAGEEIDRHILKLWDDIST</sequence>
<reference evidence="1 2" key="1">
    <citation type="submission" date="2017-05" db="EMBL/GenBank/DDBJ databases">
        <authorList>
            <person name="Song R."/>
            <person name="Chenine A.L."/>
            <person name="Ruprecht R.M."/>
        </authorList>
    </citation>
    <scope>NUCLEOTIDE SEQUENCE [LARGE SCALE GENOMIC DNA]</scope>
</reference>
<proteinExistence type="predicted"/>